<accession>A8RAC7</accession>
<dbReference type="PANTHER" id="PTHR38781:SF1">
    <property type="entry name" value="ANTITOXIN DINJ-RELATED"/>
    <property type="match status" value="1"/>
</dbReference>
<dbReference type="Proteomes" id="UP000004090">
    <property type="component" value="Unassembled WGS sequence"/>
</dbReference>
<gene>
    <name evidence="3" type="ORF">EUBDOL_00773</name>
</gene>
<dbReference type="GO" id="GO:0006351">
    <property type="term" value="P:DNA-templated transcription"/>
    <property type="evidence" value="ECO:0007669"/>
    <property type="project" value="TreeGrafter"/>
</dbReference>
<evidence type="ECO:0000313" key="4">
    <source>
        <dbReference type="Proteomes" id="UP000004090"/>
    </source>
</evidence>
<dbReference type="eggNOG" id="COG3077">
    <property type="taxonomic scope" value="Bacteria"/>
</dbReference>
<keyword evidence="2" id="KW-1277">Toxin-antitoxin system</keyword>
<dbReference type="InterPro" id="IPR007337">
    <property type="entry name" value="RelB/DinJ"/>
</dbReference>
<evidence type="ECO:0000256" key="1">
    <source>
        <dbReference type="ARBA" id="ARBA00010562"/>
    </source>
</evidence>
<reference evidence="3 4" key="1">
    <citation type="submission" date="2007-09" db="EMBL/GenBank/DDBJ databases">
        <title>Draft genome sequence of Eubacterium dolichum (DSM 3991).</title>
        <authorList>
            <person name="Sudarsanam P."/>
            <person name="Ley R."/>
            <person name="Guruge J."/>
            <person name="Turnbaugh P.J."/>
            <person name="Mahowald M."/>
            <person name="Liep D."/>
            <person name="Gordon J."/>
        </authorList>
    </citation>
    <scope>NUCLEOTIDE SEQUENCE [LARGE SCALE GENOMIC DNA]</scope>
    <source>
        <strain evidence="3 4">DSM 3991</strain>
    </source>
</reference>
<reference evidence="3 4" key="2">
    <citation type="submission" date="2007-09" db="EMBL/GenBank/DDBJ databases">
        <authorList>
            <person name="Fulton L."/>
            <person name="Clifton S."/>
            <person name="Fulton B."/>
            <person name="Xu J."/>
            <person name="Minx P."/>
            <person name="Pepin K.H."/>
            <person name="Johnson M."/>
            <person name="Thiruvilangam P."/>
            <person name="Bhonagiri V."/>
            <person name="Nash W.E."/>
            <person name="Mardis E.R."/>
            <person name="Wilson R.K."/>
        </authorList>
    </citation>
    <scope>NUCLEOTIDE SEQUENCE [LARGE SCALE GENOMIC DNA]</scope>
    <source>
        <strain evidence="3 4">DSM 3991</strain>
    </source>
</reference>
<dbReference type="STRING" id="428127.EUBDOL_00773"/>
<dbReference type="AlphaFoldDB" id="A8RAC7"/>
<dbReference type="InterPro" id="IPR013321">
    <property type="entry name" value="Arc_rbn_hlx_hlx"/>
</dbReference>
<dbReference type="GO" id="GO:0006355">
    <property type="term" value="P:regulation of DNA-templated transcription"/>
    <property type="evidence" value="ECO:0007669"/>
    <property type="project" value="InterPro"/>
</dbReference>
<comment type="caution">
    <text evidence="3">The sequence shown here is derived from an EMBL/GenBank/DDBJ whole genome shotgun (WGS) entry which is preliminary data.</text>
</comment>
<dbReference type="EMBL" id="ABAW02000018">
    <property type="protein sequence ID" value="EDP11595.1"/>
    <property type="molecule type" value="Genomic_DNA"/>
</dbReference>
<organism evidence="3 4">
    <name type="scientific">Amedibacillus dolichus DSM 3991</name>
    <dbReference type="NCBI Taxonomy" id="428127"/>
    <lineage>
        <taxon>Bacteria</taxon>
        <taxon>Bacillati</taxon>
        <taxon>Bacillota</taxon>
        <taxon>Erysipelotrichia</taxon>
        <taxon>Erysipelotrichales</taxon>
        <taxon>Erysipelotrichaceae</taxon>
        <taxon>Amedibacillus</taxon>
    </lineage>
</organism>
<dbReference type="Pfam" id="PF04221">
    <property type="entry name" value="RelB"/>
    <property type="match status" value="1"/>
</dbReference>
<dbReference type="PANTHER" id="PTHR38781">
    <property type="entry name" value="ANTITOXIN DINJ-RELATED"/>
    <property type="match status" value="1"/>
</dbReference>
<name>A8RAC7_9FIRM</name>
<dbReference type="HOGENOM" id="CLU_154558_0_0_9"/>
<comment type="similarity">
    <text evidence="1">Belongs to the RelB/DinJ antitoxin family.</text>
</comment>
<proteinExistence type="inferred from homology"/>
<evidence type="ECO:0000256" key="2">
    <source>
        <dbReference type="ARBA" id="ARBA00022649"/>
    </source>
</evidence>
<protein>
    <submittedName>
        <fullName evidence="3">Addiction module antitoxin, RelB/DinJ family</fullName>
    </submittedName>
</protein>
<evidence type="ECO:0000313" key="3">
    <source>
        <dbReference type="EMBL" id="EDP11595.1"/>
    </source>
</evidence>
<sequence length="107" mass="11822">MKGVVVMAKSASVYARIDPVLKEQAETILSALGIPTSNAIDMFFKQIVLKKGLPFEVRLPYENPVCMESLNEEGLNAELEKGYADILAGRTKPAKQAFAEMQKDFDL</sequence>
<dbReference type="NCBIfam" id="TIGR02384">
    <property type="entry name" value="RelB_DinJ"/>
    <property type="match status" value="1"/>
</dbReference>
<dbReference type="Gene3D" id="1.10.1220.10">
    <property type="entry name" value="Met repressor-like"/>
    <property type="match status" value="1"/>
</dbReference>